<organism evidence="1 2">
    <name type="scientific">Bosea rubneri</name>
    <dbReference type="NCBI Taxonomy" id="3075434"/>
    <lineage>
        <taxon>Bacteria</taxon>
        <taxon>Pseudomonadati</taxon>
        <taxon>Pseudomonadota</taxon>
        <taxon>Alphaproteobacteria</taxon>
        <taxon>Hyphomicrobiales</taxon>
        <taxon>Boseaceae</taxon>
        <taxon>Bosea</taxon>
    </lineage>
</organism>
<comment type="caution">
    <text evidence="1">The sequence shown here is derived from an EMBL/GenBank/DDBJ whole genome shotgun (WGS) entry which is preliminary data.</text>
</comment>
<proteinExistence type="predicted"/>
<evidence type="ECO:0000313" key="1">
    <source>
        <dbReference type="EMBL" id="MDU0343161.1"/>
    </source>
</evidence>
<dbReference type="EMBL" id="JAWDID010000060">
    <property type="protein sequence ID" value="MDU0343161.1"/>
    <property type="molecule type" value="Genomic_DNA"/>
</dbReference>
<dbReference type="Proteomes" id="UP001254257">
    <property type="component" value="Unassembled WGS sequence"/>
</dbReference>
<reference evidence="1 2" key="1">
    <citation type="submission" date="2023-09" db="EMBL/GenBank/DDBJ databases">
        <title>Whole genome shotgun sequencing (WGS) of Bosea sp. ZW T0_25, isolated from stored onions (Allium cepa).</title>
        <authorList>
            <person name="Stoll D.A."/>
            <person name="Huch M."/>
        </authorList>
    </citation>
    <scope>NUCLEOTIDE SEQUENCE [LARGE SCALE GENOMIC DNA]</scope>
    <source>
        <strain evidence="1 2">ZW T0_25</strain>
    </source>
</reference>
<accession>A0ABU3SEP4</accession>
<dbReference type="RefSeq" id="WP_316020900.1">
    <property type="nucleotide sequence ID" value="NZ_JAWDID010000060.1"/>
</dbReference>
<evidence type="ECO:0000313" key="2">
    <source>
        <dbReference type="Proteomes" id="UP001254257"/>
    </source>
</evidence>
<sequence length="54" mass="6195">MEPKKMIPGTTSFTIELRDIRAKAEAARHAGRIEDLQVALERETRLRRQAYGRG</sequence>
<protein>
    <submittedName>
        <fullName evidence="1">Uncharacterized protein</fullName>
    </submittedName>
</protein>
<name>A0ABU3SEP4_9HYPH</name>
<keyword evidence="2" id="KW-1185">Reference proteome</keyword>
<gene>
    <name evidence="1" type="ORF">RKE40_24980</name>
</gene>